<protein>
    <submittedName>
        <fullName evidence="1">Uncharacterized protein</fullName>
    </submittedName>
</protein>
<comment type="caution">
    <text evidence="1">The sequence shown here is derived from an EMBL/GenBank/DDBJ whole genome shotgun (WGS) entry which is preliminary data.</text>
</comment>
<name>A0A1J9NZ32_9EURO</name>
<dbReference type="VEuPathDB" id="FungiDB:ACJ73_10057"/>
<keyword evidence="2" id="KW-1185">Reference proteome</keyword>
<dbReference type="AlphaFoldDB" id="A0A1J9NZ32"/>
<evidence type="ECO:0000313" key="1">
    <source>
        <dbReference type="EMBL" id="OJD09849.1"/>
    </source>
</evidence>
<dbReference type="Proteomes" id="UP000242791">
    <property type="component" value="Unassembled WGS sequence"/>
</dbReference>
<proteinExistence type="predicted"/>
<accession>A0A1J9NZ32</accession>
<sequence length="97" mass="10293">MWPDEFVMIDTSDECIVEMRMINISTIYALRTPTPEVAPVVKATKKEDEPAVTMDTAIDSDAVVAEAEVASATSASSTITDAEDAVVTETVAPGTAR</sequence>
<organism evidence="1 2">
    <name type="scientific">Blastomyces percursus</name>
    <dbReference type="NCBI Taxonomy" id="1658174"/>
    <lineage>
        <taxon>Eukaryota</taxon>
        <taxon>Fungi</taxon>
        <taxon>Dikarya</taxon>
        <taxon>Ascomycota</taxon>
        <taxon>Pezizomycotina</taxon>
        <taxon>Eurotiomycetes</taxon>
        <taxon>Eurotiomycetidae</taxon>
        <taxon>Onygenales</taxon>
        <taxon>Ajellomycetaceae</taxon>
        <taxon>Blastomyces</taxon>
    </lineage>
</organism>
<dbReference type="EMBL" id="LGTZ01003303">
    <property type="protein sequence ID" value="OJD09849.1"/>
    <property type="molecule type" value="Genomic_DNA"/>
</dbReference>
<evidence type="ECO:0000313" key="2">
    <source>
        <dbReference type="Proteomes" id="UP000242791"/>
    </source>
</evidence>
<reference evidence="1 2" key="1">
    <citation type="submission" date="2015-08" db="EMBL/GenBank/DDBJ databases">
        <title>Emmonsia species relationships and genome sequence.</title>
        <authorList>
            <person name="Cuomo C.A."/>
            <person name="Schwartz I.S."/>
            <person name="Kenyon C."/>
            <person name="De Hoog G.S."/>
            <person name="Govender N.P."/>
            <person name="Botha A."/>
            <person name="Moreno L."/>
            <person name="De Vries M."/>
            <person name="Munoz J.F."/>
            <person name="Stielow J.B."/>
        </authorList>
    </citation>
    <scope>NUCLEOTIDE SEQUENCE [LARGE SCALE GENOMIC DNA]</scope>
    <source>
        <strain evidence="1 2">EI222</strain>
    </source>
</reference>
<gene>
    <name evidence="1" type="ORF">ACJ73_10057</name>
</gene>